<gene>
    <name evidence="2" type="ORF">AVDCRST_MAG17-724</name>
</gene>
<feature type="region of interest" description="Disordered" evidence="1">
    <location>
        <begin position="1"/>
        <end position="173"/>
    </location>
</feature>
<feature type="compositionally biased region" description="Basic and acidic residues" evidence="1">
    <location>
        <begin position="11"/>
        <end position="52"/>
    </location>
</feature>
<feature type="non-terminal residue" evidence="2">
    <location>
        <position position="1"/>
    </location>
</feature>
<evidence type="ECO:0000256" key="1">
    <source>
        <dbReference type="SAM" id="MobiDB-lite"/>
    </source>
</evidence>
<proteinExistence type="predicted"/>
<evidence type="ECO:0000313" key="2">
    <source>
        <dbReference type="EMBL" id="CAA9490057.1"/>
    </source>
</evidence>
<organism evidence="2">
    <name type="scientific">uncultured Solirubrobacterales bacterium</name>
    <dbReference type="NCBI Taxonomy" id="768556"/>
    <lineage>
        <taxon>Bacteria</taxon>
        <taxon>Bacillati</taxon>
        <taxon>Actinomycetota</taxon>
        <taxon>Thermoleophilia</taxon>
        <taxon>Solirubrobacterales</taxon>
        <taxon>environmental samples</taxon>
    </lineage>
</organism>
<name>A0A6J4S575_9ACTN</name>
<sequence length="173" mass="19040">VPLVRHQHLLRAREQGEAQPRAPRDLARAADPRAPDRHSHGADLGDEGRAEGPGRAAHHARLRAREHEPERGLLGPREEHARGHRLRRRLEQAGPAQPGRDRPPAAPRDRRASPGARAVHHRRDRQGRLGAAVRLLGRDLRGQRGRRAAQGARVDLRAGDSGGGRLRPGEEGL</sequence>
<reference evidence="2" key="1">
    <citation type="submission" date="2020-02" db="EMBL/GenBank/DDBJ databases">
        <authorList>
            <person name="Meier V. D."/>
        </authorList>
    </citation>
    <scope>NUCLEOTIDE SEQUENCE</scope>
    <source>
        <strain evidence="2">AVDCRST_MAG17</strain>
    </source>
</reference>
<feature type="compositionally biased region" description="Basic and acidic residues" evidence="1">
    <location>
        <begin position="99"/>
        <end position="112"/>
    </location>
</feature>
<dbReference type="EMBL" id="CADCVV010000053">
    <property type="protein sequence ID" value="CAA9490057.1"/>
    <property type="molecule type" value="Genomic_DNA"/>
</dbReference>
<feature type="compositionally biased region" description="Basic and acidic residues" evidence="1">
    <location>
        <begin position="63"/>
        <end position="81"/>
    </location>
</feature>
<dbReference type="AlphaFoldDB" id="A0A6J4S575"/>
<accession>A0A6J4S575</accession>
<feature type="non-terminal residue" evidence="2">
    <location>
        <position position="173"/>
    </location>
</feature>
<protein>
    <submittedName>
        <fullName evidence="2">Transcription antitermination protein NusG</fullName>
    </submittedName>
</protein>
<feature type="compositionally biased region" description="Basic residues" evidence="1">
    <location>
        <begin position="1"/>
        <end position="10"/>
    </location>
</feature>